<reference evidence="1 2" key="1">
    <citation type="journal article" date="2018" name="Int. J. Syst. Evol. Microbiol.">
        <title>Methylomusa anaerophila gen. nov., sp. nov., an anaerobic methanol-utilizing bacterium isolated from a microbial fuel cell.</title>
        <authorList>
            <person name="Amano N."/>
            <person name="Yamamuro A."/>
            <person name="Miyahara M."/>
            <person name="Kouzuma A."/>
            <person name="Abe T."/>
            <person name="Watanabe K."/>
        </authorList>
    </citation>
    <scope>NUCLEOTIDE SEQUENCE [LARGE SCALE GENOMIC DNA]</scope>
    <source>
        <strain evidence="1 2">MMFC1</strain>
    </source>
</reference>
<dbReference type="AlphaFoldDB" id="A0A348AKP6"/>
<keyword evidence="2" id="KW-1185">Reference proteome</keyword>
<evidence type="ECO:0000313" key="2">
    <source>
        <dbReference type="Proteomes" id="UP000276437"/>
    </source>
</evidence>
<accession>A0A348AKP6</accession>
<dbReference type="EMBL" id="AP018449">
    <property type="protein sequence ID" value="BBB91644.1"/>
    <property type="molecule type" value="Genomic_DNA"/>
</dbReference>
<dbReference type="KEGG" id="mana:MAMMFC1_02328"/>
<dbReference type="OrthoDB" id="1684674at2"/>
<sequence>MPNEPGDLDNLDMVIEQTRKLFRKLPPSIRPQKGYRSVNSRTPEEARALARAVYFSVKKAEEDGYITKVPGGYKMQWTAAKK</sequence>
<name>A0A348AKP6_9FIRM</name>
<organism evidence="1 2">
    <name type="scientific">Methylomusa anaerophila</name>
    <dbReference type="NCBI Taxonomy" id="1930071"/>
    <lineage>
        <taxon>Bacteria</taxon>
        <taxon>Bacillati</taxon>
        <taxon>Bacillota</taxon>
        <taxon>Negativicutes</taxon>
        <taxon>Selenomonadales</taxon>
        <taxon>Sporomusaceae</taxon>
        <taxon>Methylomusa</taxon>
    </lineage>
</organism>
<proteinExistence type="predicted"/>
<protein>
    <submittedName>
        <fullName evidence="1">Uncharacterized protein</fullName>
    </submittedName>
</protein>
<gene>
    <name evidence="1" type="ORF">MAMMFC1_02328</name>
</gene>
<evidence type="ECO:0000313" key="1">
    <source>
        <dbReference type="EMBL" id="BBB91644.1"/>
    </source>
</evidence>
<dbReference type="RefSeq" id="WP_126308635.1">
    <property type="nucleotide sequence ID" value="NZ_AP018449.1"/>
</dbReference>
<dbReference type="Proteomes" id="UP000276437">
    <property type="component" value="Chromosome"/>
</dbReference>